<reference evidence="4" key="1">
    <citation type="submission" date="2018-01" db="EMBL/GenBank/DDBJ databases">
        <authorList>
            <consortium name="Urmite Genomes"/>
        </authorList>
    </citation>
    <scope>NUCLEOTIDE SEQUENCE [LARGE SCALE GENOMIC DNA]</scope>
    <source>
        <strain evidence="4">AFP003</strain>
    </source>
</reference>
<keyword evidence="1" id="KW-0812">Transmembrane</keyword>
<name>A0A2K4YCB8_9MYCO</name>
<evidence type="ECO:0000259" key="2">
    <source>
        <dbReference type="Pfam" id="PF02470"/>
    </source>
</evidence>
<organism evidence="4 5">
    <name type="scientific">Mycobacterium ahvazicum</name>
    <dbReference type="NCBI Taxonomy" id="1964395"/>
    <lineage>
        <taxon>Bacteria</taxon>
        <taxon>Bacillati</taxon>
        <taxon>Actinomycetota</taxon>
        <taxon>Actinomycetes</taxon>
        <taxon>Mycobacteriales</taxon>
        <taxon>Mycobacteriaceae</taxon>
        <taxon>Mycobacterium</taxon>
        <taxon>Mycobacterium simiae complex</taxon>
    </lineage>
</organism>
<proteinExistence type="predicted"/>
<keyword evidence="1" id="KW-1133">Transmembrane helix</keyword>
<dbReference type="NCBIfam" id="TIGR00996">
    <property type="entry name" value="Mtu_fam_mce"/>
    <property type="match status" value="1"/>
</dbReference>
<keyword evidence="5" id="KW-1185">Reference proteome</keyword>
<dbReference type="Pfam" id="PF11887">
    <property type="entry name" value="Mce4_CUP1"/>
    <property type="match status" value="1"/>
</dbReference>
<dbReference type="PANTHER" id="PTHR33371">
    <property type="entry name" value="INTERMEMBRANE PHOSPHOLIPID TRANSPORT SYSTEM BINDING PROTEIN MLAD-RELATED"/>
    <property type="match status" value="1"/>
</dbReference>
<dbReference type="PRINTS" id="PR01782">
    <property type="entry name" value="MCEVIRFACTOR"/>
</dbReference>
<dbReference type="InterPro" id="IPR003399">
    <property type="entry name" value="Mce/MlaD"/>
</dbReference>
<evidence type="ECO:0000256" key="1">
    <source>
        <dbReference type="SAM" id="Phobius"/>
    </source>
</evidence>
<feature type="domain" description="Mce/MlaD" evidence="2">
    <location>
        <begin position="40"/>
        <end position="112"/>
    </location>
</feature>
<dbReference type="Pfam" id="PF02470">
    <property type="entry name" value="MlaD"/>
    <property type="match status" value="1"/>
</dbReference>
<dbReference type="Proteomes" id="UP000236318">
    <property type="component" value="Unassembled WGS sequence"/>
</dbReference>
<keyword evidence="1" id="KW-0472">Membrane</keyword>
<gene>
    <name evidence="4" type="ORF">MAAFP003_3104</name>
</gene>
<dbReference type="EMBL" id="FXEG02000003">
    <property type="protein sequence ID" value="SOX54428.1"/>
    <property type="molecule type" value="Genomic_DNA"/>
</dbReference>
<dbReference type="AlphaFoldDB" id="A0A2K4YCB8"/>
<comment type="caution">
    <text evidence="4">The sequence shown here is derived from an EMBL/GenBank/DDBJ whole genome shotgun (WGS) entry which is preliminary data.</text>
</comment>
<dbReference type="InterPro" id="IPR024516">
    <property type="entry name" value="Mce_C"/>
</dbReference>
<feature type="transmembrane region" description="Helical" evidence="1">
    <location>
        <begin position="12"/>
        <end position="37"/>
    </location>
</feature>
<feature type="domain" description="Mammalian cell entry C-terminal" evidence="3">
    <location>
        <begin position="116"/>
        <end position="292"/>
    </location>
</feature>
<dbReference type="PANTHER" id="PTHR33371:SF18">
    <property type="entry name" value="MCE-FAMILY PROTEIN MCE3C"/>
    <property type="match status" value="1"/>
</dbReference>
<sequence>MRTLTEFNRGRVGLMGITVLALVVAVGQSFTSVPMLFASPSYYGQFTDTGQLNKNDKVRISGVNVGTVEGLDIDGDHVVIKFSIGANTIGTESRLAIKTDTILGKKVLEIEPRGAQTLRPGGVLPLGQSTTPYQLYDAVFDVNKAAAGWDIDRVKQSLNVLSQTIDQTYPHLSPALDGLTKFSDTIGKRDDAIKHLLTQASQVASVLGDRSEQINRLLVNAKTLLAAFNERGRAIDALLQNVSAFSTQVQGFINDNPNLNRVLEQLRALSDVLVARKDDLAQTLTYVSQFAASLGESVASGPFFKIVLSNLLPYWVLQPSVDAAFKKRGIDPEDFWRSAGLPAFRWPDPNGTRLPNGAHPQCPKAPRIIRVRPSHRERRVRTFRRPVLPRGRGTRCPAWA</sequence>
<dbReference type="InterPro" id="IPR052336">
    <property type="entry name" value="MlaD_Phospholipid_Transporter"/>
</dbReference>
<protein>
    <submittedName>
        <fullName evidence="4">Virulence factor Mce family protein</fullName>
    </submittedName>
</protein>
<dbReference type="GO" id="GO:0005576">
    <property type="term" value="C:extracellular region"/>
    <property type="evidence" value="ECO:0007669"/>
    <property type="project" value="TreeGrafter"/>
</dbReference>
<evidence type="ECO:0000313" key="5">
    <source>
        <dbReference type="Proteomes" id="UP000236318"/>
    </source>
</evidence>
<accession>A0A2K4YCB8</accession>
<dbReference type="InterPro" id="IPR005693">
    <property type="entry name" value="Mce"/>
</dbReference>
<evidence type="ECO:0000259" key="3">
    <source>
        <dbReference type="Pfam" id="PF11887"/>
    </source>
</evidence>
<evidence type="ECO:0000313" key="4">
    <source>
        <dbReference type="EMBL" id="SOX54428.1"/>
    </source>
</evidence>